<evidence type="ECO:0000256" key="9">
    <source>
        <dbReference type="ARBA" id="ARBA00023004"/>
    </source>
</evidence>
<evidence type="ECO:0000256" key="4">
    <source>
        <dbReference type="ARBA" id="ARBA00022559"/>
    </source>
</evidence>
<feature type="domain" description="Plant heme peroxidase family profile" evidence="17">
    <location>
        <begin position="36"/>
        <end position="230"/>
    </location>
</feature>
<dbReference type="GO" id="GO:0020037">
    <property type="term" value="F:heme binding"/>
    <property type="evidence" value="ECO:0007669"/>
    <property type="project" value="InterPro"/>
</dbReference>
<feature type="binding site" evidence="12">
    <location>
        <position position="203"/>
    </location>
    <ligand>
        <name>substrate</name>
    </ligand>
</feature>
<keyword evidence="6 13" id="KW-0479">Metal-binding</keyword>
<dbReference type="GO" id="GO:0046872">
    <property type="term" value="F:metal ion binding"/>
    <property type="evidence" value="ECO:0007669"/>
    <property type="project" value="UniProtKB-KW"/>
</dbReference>
<evidence type="ECO:0000313" key="18">
    <source>
        <dbReference type="EMBL" id="OEL29165.1"/>
    </source>
</evidence>
<keyword evidence="4 18" id="KW-0575">Peroxidase</keyword>
<dbReference type="GO" id="GO:0006979">
    <property type="term" value="P:response to oxidative stress"/>
    <property type="evidence" value="ECO:0007669"/>
    <property type="project" value="InterPro"/>
</dbReference>
<evidence type="ECO:0000256" key="8">
    <source>
        <dbReference type="ARBA" id="ARBA00023002"/>
    </source>
</evidence>
<dbReference type="OrthoDB" id="2113341at2759"/>
<dbReference type="Pfam" id="PF00141">
    <property type="entry name" value="peroxidase"/>
    <property type="match status" value="1"/>
</dbReference>
<comment type="catalytic activity">
    <reaction evidence="1">
        <text>2 a phenolic donor + H2O2 = 2 a phenolic radical donor + 2 H2O</text>
        <dbReference type="Rhea" id="RHEA:56136"/>
        <dbReference type="ChEBI" id="CHEBI:15377"/>
        <dbReference type="ChEBI" id="CHEBI:16240"/>
        <dbReference type="ChEBI" id="CHEBI:139520"/>
        <dbReference type="ChEBI" id="CHEBI:139521"/>
        <dbReference type="EC" id="1.11.1.7"/>
    </reaction>
</comment>
<keyword evidence="19" id="KW-1185">Reference proteome</keyword>
<comment type="cofactor">
    <cofactor evidence="2">
        <name>heme b</name>
        <dbReference type="ChEBI" id="CHEBI:60344"/>
    </cofactor>
</comment>
<evidence type="ECO:0000313" key="19">
    <source>
        <dbReference type="Proteomes" id="UP000095767"/>
    </source>
</evidence>
<evidence type="ECO:0000256" key="7">
    <source>
        <dbReference type="ARBA" id="ARBA00022837"/>
    </source>
</evidence>
<feature type="non-terminal residue" evidence="18">
    <location>
        <position position="230"/>
    </location>
</feature>
<keyword evidence="5" id="KW-0349">Heme</keyword>
<evidence type="ECO:0000256" key="13">
    <source>
        <dbReference type="PIRSR" id="PIRSR600823-3"/>
    </source>
</evidence>
<comment type="similarity">
    <text evidence="16">Belongs to the peroxidase family.</text>
</comment>
<evidence type="ECO:0000256" key="11">
    <source>
        <dbReference type="PIRSR" id="PIRSR600823-1"/>
    </source>
</evidence>
<dbReference type="InterPro" id="IPR019794">
    <property type="entry name" value="Peroxidases_AS"/>
</dbReference>
<accession>A0A1E5VVL8</accession>
<dbReference type="PANTHER" id="PTHR31235">
    <property type="entry name" value="PEROXIDASE 25-RELATED"/>
    <property type="match status" value="1"/>
</dbReference>
<dbReference type="GO" id="GO:0140825">
    <property type="term" value="F:lactoperoxidase activity"/>
    <property type="evidence" value="ECO:0007669"/>
    <property type="project" value="UniProtKB-EC"/>
</dbReference>
<reference evidence="18 19" key="1">
    <citation type="submission" date="2016-09" db="EMBL/GenBank/DDBJ databases">
        <title>The draft genome of Dichanthelium oligosanthes: A C3 panicoid grass species.</title>
        <authorList>
            <person name="Studer A.J."/>
            <person name="Schnable J.C."/>
            <person name="Brutnell T.P."/>
        </authorList>
    </citation>
    <scope>NUCLEOTIDE SEQUENCE [LARGE SCALE GENOMIC DNA]</scope>
    <source>
        <strain evidence="19">cv. Kellogg 1175</strain>
        <tissue evidence="18">Leaf</tissue>
    </source>
</reference>
<keyword evidence="7 13" id="KW-0106">Calcium</keyword>
<dbReference type="InterPro" id="IPR010255">
    <property type="entry name" value="Haem_peroxidase_sf"/>
</dbReference>
<evidence type="ECO:0000256" key="15">
    <source>
        <dbReference type="PIRSR" id="PIRSR600823-5"/>
    </source>
</evidence>
<evidence type="ECO:0000259" key="17">
    <source>
        <dbReference type="PROSITE" id="PS50873"/>
    </source>
</evidence>
<dbReference type="SUPFAM" id="SSF48113">
    <property type="entry name" value="Heme-dependent peroxidases"/>
    <property type="match status" value="1"/>
</dbReference>
<evidence type="ECO:0000256" key="3">
    <source>
        <dbReference type="ARBA" id="ARBA00004613"/>
    </source>
</evidence>
<comment type="cofactor">
    <cofactor evidence="13">
        <name>Ca(2+)</name>
        <dbReference type="ChEBI" id="CHEBI:29108"/>
    </cofactor>
    <text evidence="13">Binds 2 calcium ions per subunit.</text>
</comment>
<feature type="binding site" evidence="13">
    <location>
        <position position="81"/>
    </location>
    <ligand>
        <name>Ca(2+)</name>
        <dbReference type="ChEBI" id="CHEBI:29108"/>
        <label>1</label>
    </ligand>
</feature>
<dbReference type="PROSITE" id="PS00436">
    <property type="entry name" value="PEROXIDASE_2"/>
    <property type="match status" value="1"/>
</dbReference>
<feature type="site" description="Transition state stabilizer" evidence="14">
    <location>
        <position position="73"/>
    </location>
</feature>
<dbReference type="GO" id="GO:0005576">
    <property type="term" value="C:extracellular region"/>
    <property type="evidence" value="ECO:0007669"/>
    <property type="project" value="UniProtKB-SubCell"/>
</dbReference>
<feature type="disulfide bond" evidence="15">
    <location>
        <begin position="46"/>
        <end position="155"/>
    </location>
</feature>
<feature type="binding site" evidence="13">
    <location>
        <position position="112"/>
    </location>
    <ligand>
        <name>Ca(2+)</name>
        <dbReference type="ChEBI" id="CHEBI:29108"/>
        <label>1</label>
    </ligand>
</feature>
<feature type="active site" description="Proton acceptor" evidence="11">
    <location>
        <position position="77"/>
    </location>
</feature>
<dbReference type="AlphaFoldDB" id="A0A1E5VVL8"/>
<evidence type="ECO:0000256" key="1">
    <source>
        <dbReference type="ARBA" id="ARBA00000189"/>
    </source>
</evidence>
<feature type="binding site" evidence="13">
    <location>
        <position position="114"/>
    </location>
    <ligand>
        <name>Ca(2+)</name>
        <dbReference type="ChEBI" id="CHEBI:29108"/>
        <label>1</label>
    </ligand>
</feature>
<evidence type="ECO:0000256" key="10">
    <source>
        <dbReference type="ARBA" id="ARBA00023324"/>
    </source>
</evidence>
<organism evidence="18 19">
    <name type="scientific">Dichanthelium oligosanthes</name>
    <dbReference type="NCBI Taxonomy" id="888268"/>
    <lineage>
        <taxon>Eukaryota</taxon>
        <taxon>Viridiplantae</taxon>
        <taxon>Streptophyta</taxon>
        <taxon>Embryophyta</taxon>
        <taxon>Tracheophyta</taxon>
        <taxon>Spermatophyta</taxon>
        <taxon>Magnoliopsida</taxon>
        <taxon>Liliopsida</taxon>
        <taxon>Poales</taxon>
        <taxon>Poaceae</taxon>
        <taxon>PACMAD clade</taxon>
        <taxon>Panicoideae</taxon>
        <taxon>Panicodae</taxon>
        <taxon>Paniceae</taxon>
        <taxon>Dichantheliinae</taxon>
        <taxon>Dichanthelium</taxon>
    </lineage>
</organism>
<evidence type="ECO:0000256" key="2">
    <source>
        <dbReference type="ARBA" id="ARBA00001970"/>
    </source>
</evidence>
<keyword evidence="8" id="KW-0560">Oxidoreductase</keyword>
<feature type="binding site" evidence="13">
    <location>
        <position position="128"/>
    </location>
    <ligand>
        <name>Ca(2+)</name>
        <dbReference type="ChEBI" id="CHEBI:29108"/>
        <label>1</label>
    </ligand>
</feature>
<dbReference type="InterPro" id="IPR002016">
    <property type="entry name" value="Haem_peroxidase"/>
</dbReference>
<proteinExistence type="inferred from homology"/>
<feature type="binding site" evidence="13">
    <location>
        <position position="78"/>
    </location>
    <ligand>
        <name>Ca(2+)</name>
        <dbReference type="ChEBI" id="CHEBI:29108"/>
        <label>1</label>
    </ligand>
</feature>
<evidence type="ECO:0000256" key="12">
    <source>
        <dbReference type="PIRSR" id="PIRSR600823-2"/>
    </source>
</evidence>
<dbReference type="EMBL" id="LWDX02028312">
    <property type="protein sequence ID" value="OEL29165.1"/>
    <property type="molecule type" value="Genomic_DNA"/>
</dbReference>
<keyword evidence="15" id="KW-1015">Disulfide bond</keyword>
<evidence type="ECO:0000256" key="5">
    <source>
        <dbReference type="ARBA" id="ARBA00022617"/>
    </source>
</evidence>
<dbReference type="InterPro" id="IPR000823">
    <property type="entry name" value="Peroxidase_pln"/>
</dbReference>
<protein>
    <submittedName>
        <fullName evidence="18">Peroxidase 5</fullName>
    </submittedName>
</protein>
<dbReference type="Gene3D" id="1.10.420.10">
    <property type="entry name" value="Peroxidase, domain 2"/>
    <property type="match status" value="1"/>
</dbReference>
<feature type="binding site" evidence="13">
    <location>
        <position position="116"/>
    </location>
    <ligand>
        <name>Ca(2+)</name>
        <dbReference type="ChEBI" id="CHEBI:29108"/>
        <label>1</label>
    </ligand>
</feature>
<evidence type="ECO:0000256" key="14">
    <source>
        <dbReference type="PIRSR" id="PIRSR600823-4"/>
    </source>
</evidence>
<dbReference type="STRING" id="888268.A0A1E5VVL8"/>
<dbReference type="PRINTS" id="PR00461">
    <property type="entry name" value="PLPEROXIDASE"/>
</dbReference>
<evidence type="ECO:0000256" key="6">
    <source>
        <dbReference type="ARBA" id="ARBA00022723"/>
    </source>
</evidence>
<keyword evidence="10" id="KW-0376">Hydrogen peroxide</keyword>
<gene>
    <name evidence="18" type="ORF">BAE44_0009816</name>
</gene>
<keyword evidence="9" id="KW-0408">Iron</keyword>
<dbReference type="FunFam" id="1.10.520.10:FF:000028">
    <property type="entry name" value="Peroxidase"/>
    <property type="match status" value="1"/>
</dbReference>
<name>A0A1E5VVL8_9POAL</name>
<dbReference type="PROSITE" id="PS50873">
    <property type="entry name" value="PEROXIDASE_4"/>
    <property type="match status" value="1"/>
</dbReference>
<dbReference type="Proteomes" id="UP000095767">
    <property type="component" value="Unassembled WGS sequence"/>
</dbReference>
<dbReference type="Gene3D" id="1.10.520.10">
    <property type="match status" value="1"/>
</dbReference>
<dbReference type="GO" id="GO:0042744">
    <property type="term" value="P:hydrogen peroxide catabolic process"/>
    <property type="evidence" value="ECO:0007669"/>
    <property type="project" value="UniProtKB-KW"/>
</dbReference>
<feature type="disulfide bond" evidence="15">
    <location>
        <begin position="79"/>
        <end position="113"/>
    </location>
</feature>
<evidence type="ECO:0000256" key="16">
    <source>
        <dbReference type="RuleBase" id="RU004241"/>
    </source>
</evidence>
<sequence length="230" mass="24077">MGSNKMGRLVTVAVVYSLCAPVVVCVGFPALGGNGALQPNFYGATCPQAEIIVRQEVIRGLHTDIGFAAGLVRMHFHDCFVRVSACLAELLIAQSLRKGVNAPLAIARALQGCDASILLASTPDNTAERDSPVNNPSLRGFEVIDSAKARLEDTCPGVVSCADIIAFAARDSVALSGGPRYDVPGGRRDGTVSMASEVADNIPAPTFNLDQLTQSFAAKGLTQEEMVTLS</sequence>
<comment type="subcellular location">
    <subcellularLocation>
        <location evidence="3">Secreted</location>
    </subcellularLocation>
</comment>
<comment type="caution">
    <text evidence="18">The sequence shown here is derived from an EMBL/GenBank/DDBJ whole genome shotgun (WGS) entry which is preliminary data.</text>
</comment>